<evidence type="ECO:0000259" key="5">
    <source>
        <dbReference type="PROSITE" id="PS51360"/>
    </source>
</evidence>
<organism evidence="7 8">
    <name type="scientific">Fusarium venenatum</name>
    <dbReference type="NCBI Taxonomy" id="56646"/>
    <lineage>
        <taxon>Eukaryota</taxon>
        <taxon>Fungi</taxon>
        <taxon>Dikarya</taxon>
        <taxon>Ascomycota</taxon>
        <taxon>Pezizomycotina</taxon>
        <taxon>Sordariomycetes</taxon>
        <taxon>Hypocreomycetidae</taxon>
        <taxon>Hypocreales</taxon>
        <taxon>Nectriaceae</taxon>
        <taxon>Fusarium</taxon>
    </lineage>
</organism>
<keyword evidence="1 4" id="KW-0378">Hydrolase</keyword>
<dbReference type="InterPro" id="IPR016035">
    <property type="entry name" value="Acyl_Trfase/lysoPLipase"/>
</dbReference>
<dbReference type="SUPFAM" id="SSF52151">
    <property type="entry name" value="FabD/lysophospholipase-like"/>
    <property type="match status" value="1"/>
</dbReference>
<evidence type="ECO:0000256" key="4">
    <source>
        <dbReference type="PROSITE-ProRule" id="PRU01161"/>
    </source>
</evidence>
<dbReference type="STRING" id="56646.A0A2L2TZU4"/>
<dbReference type="InterPro" id="IPR004343">
    <property type="entry name" value="Plus-3_dom"/>
</dbReference>
<feature type="short sequence motif" description="GXGXXG" evidence="4">
    <location>
        <begin position="253"/>
        <end position="258"/>
    </location>
</feature>
<evidence type="ECO:0008006" key="9">
    <source>
        <dbReference type="Google" id="ProtNLM"/>
    </source>
</evidence>
<evidence type="ECO:0000256" key="1">
    <source>
        <dbReference type="ARBA" id="ARBA00022801"/>
    </source>
</evidence>
<proteinExistence type="predicted"/>
<evidence type="ECO:0000259" key="6">
    <source>
        <dbReference type="PROSITE" id="PS51635"/>
    </source>
</evidence>
<name>A0A2L2TZU4_9HYPO</name>
<dbReference type="InterPro" id="IPR002641">
    <property type="entry name" value="PNPLA_dom"/>
</dbReference>
<dbReference type="GO" id="GO:0019369">
    <property type="term" value="P:arachidonate metabolic process"/>
    <property type="evidence" value="ECO:0007669"/>
    <property type="project" value="TreeGrafter"/>
</dbReference>
<keyword evidence="8" id="KW-1185">Reference proteome</keyword>
<feature type="short sequence motif" description="DGA/G" evidence="4">
    <location>
        <begin position="456"/>
        <end position="458"/>
    </location>
</feature>
<evidence type="ECO:0000313" key="8">
    <source>
        <dbReference type="Proteomes" id="UP000245910"/>
    </source>
</evidence>
<dbReference type="PROSITE" id="PS51360">
    <property type="entry name" value="PLUS3"/>
    <property type="match status" value="1"/>
</dbReference>
<dbReference type="GeneID" id="37262521"/>
<dbReference type="PROSITE" id="PS51635">
    <property type="entry name" value="PNPLA"/>
    <property type="match status" value="1"/>
</dbReference>
<feature type="active site" description="Nucleophile" evidence="4">
    <location>
        <position position="289"/>
    </location>
</feature>
<dbReference type="Pfam" id="PF01734">
    <property type="entry name" value="Patatin"/>
    <property type="match status" value="1"/>
</dbReference>
<dbReference type="GO" id="GO:0003677">
    <property type="term" value="F:DNA binding"/>
    <property type="evidence" value="ECO:0007669"/>
    <property type="project" value="InterPro"/>
</dbReference>
<dbReference type="AlphaFoldDB" id="A0A2L2TZU4"/>
<evidence type="ECO:0000313" key="7">
    <source>
        <dbReference type="EMBL" id="CEI70806.1"/>
    </source>
</evidence>
<feature type="domain" description="PNPLA" evidence="6">
    <location>
        <begin position="249"/>
        <end position="469"/>
    </location>
</feature>
<dbReference type="GO" id="GO:0047499">
    <property type="term" value="F:calcium-independent phospholipase A2 activity"/>
    <property type="evidence" value="ECO:0007669"/>
    <property type="project" value="TreeGrafter"/>
</dbReference>
<dbReference type="PANTHER" id="PTHR24185:SF1">
    <property type="entry name" value="CALCIUM-INDEPENDENT PHOSPHOLIPASE A2-GAMMA"/>
    <property type="match status" value="1"/>
</dbReference>
<feature type="short sequence motif" description="GXSXG" evidence="4">
    <location>
        <begin position="287"/>
        <end position="291"/>
    </location>
</feature>
<dbReference type="OrthoDB" id="1658288at2759"/>
<dbReference type="Proteomes" id="UP000245910">
    <property type="component" value="Chromosome III"/>
</dbReference>
<dbReference type="GO" id="GO:0016042">
    <property type="term" value="P:lipid catabolic process"/>
    <property type="evidence" value="ECO:0007669"/>
    <property type="project" value="UniProtKB-UniRule"/>
</dbReference>
<dbReference type="RefSeq" id="XP_025594520.1">
    <property type="nucleotide sequence ID" value="XM_025725974.1"/>
</dbReference>
<evidence type="ECO:0000256" key="3">
    <source>
        <dbReference type="ARBA" id="ARBA00023098"/>
    </source>
</evidence>
<dbReference type="GO" id="GO:0016020">
    <property type="term" value="C:membrane"/>
    <property type="evidence" value="ECO:0007669"/>
    <property type="project" value="TreeGrafter"/>
</dbReference>
<dbReference type="GO" id="GO:0046486">
    <property type="term" value="P:glycerolipid metabolic process"/>
    <property type="evidence" value="ECO:0007669"/>
    <property type="project" value="UniProtKB-ARBA"/>
</dbReference>
<dbReference type="EMBL" id="LN649231">
    <property type="protein sequence ID" value="CEI70806.1"/>
    <property type="molecule type" value="Genomic_DNA"/>
</dbReference>
<keyword evidence="2 4" id="KW-0442">Lipid degradation</keyword>
<keyword evidence="3 4" id="KW-0443">Lipid metabolism</keyword>
<feature type="domain" description="Plus3" evidence="5">
    <location>
        <begin position="574"/>
        <end position="612"/>
    </location>
</feature>
<dbReference type="Gene3D" id="3.40.1090.10">
    <property type="entry name" value="Cytosolic phospholipase A2 catalytic domain"/>
    <property type="match status" value="1"/>
</dbReference>
<dbReference type="KEGG" id="fvn:FVRRES_10883"/>
<accession>A0A2L2TZU4</accession>
<reference evidence="8" key="1">
    <citation type="submission" date="2014-10" db="EMBL/GenBank/DDBJ databases">
        <authorList>
            <person name="King R."/>
        </authorList>
    </citation>
    <scope>NUCLEOTIDE SEQUENCE [LARGE SCALE GENOMIC DNA]</scope>
    <source>
        <strain evidence="8">A3/5</strain>
    </source>
</reference>
<protein>
    <recommendedName>
        <fullName evidence="9">PNPLA domain-containing protein</fullName>
    </recommendedName>
</protein>
<evidence type="ECO:0000256" key="2">
    <source>
        <dbReference type="ARBA" id="ARBA00022963"/>
    </source>
</evidence>
<dbReference type="PANTHER" id="PTHR24185">
    <property type="entry name" value="CALCIUM-INDEPENDENT PHOSPHOLIPASE A2-GAMMA"/>
    <property type="match status" value="1"/>
</dbReference>
<sequence length="612" mass="68336">MEDPETKQAREFLEAAAKMQVYPKTSATANDGKYAIGADKGGRVASNSAEIRYFNWLRTPALDARTIQRLHSLQLVADSHDQGWYDDRDLGNWTWFEVAIFENDSATDPRKKDDIILSWTSHRSKMAPEFQRGAKFSPQLGSFFSRDHDIFRLLEEGNVIVVRLCSRFPCWSLKTNQGFLVVELGPEVERESVEFGSIAAKVKTTQEAFNDINRAIFPELESLPTVPRSVFKAEMMSTDIATDKPLRVLCLDGGGVRGLASLKILKRVMEMSYPGKKPCEVFDMIAGTSTGGFIAIMLGRLEMDVDECIESYTKFMGKVFPDQGGVLKKLPFGLGKLEDWWETAVDMKNNVFNNEKWDSGVLEEVIKDLVHNKLDQDPKTVLLQDEKTPEPSCKIFVTATASAGSNSRAPVLLRSYTNGLQMPEMPRIKLWEAARATSAAPFYFKPLEVDGRTFVDGGLQANNPLGWLWNEILQVYGPVRSTGCFLSIGTGVPLSVTLPAPGSHPLDFITALSGVATNSDVMNILFRSLINAFAPKGMQKKYWRFNFGDGLPDWVEEDGVGKWRLLATREENDLGGLDDVNMIKLTKTRVENYMKEPGFELMVQECAAALKA</sequence>
<feature type="active site" description="Proton acceptor" evidence="4">
    <location>
        <position position="456"/>
    </location>
</feature>